<dbReference type="AlphaFoldDB" id="A0A1L7XWC0"/>
<protein>
    <submittedName>
        <fullName evidence="2">Uncharacterized protein</fullName>
    </submittedName>
</protein>
<keyword evidence="1" id="KW-0732">Signal</keyword>
<proteinExistence type="predicted"/>
<evidence type="ECO:0000256" key="1">
    <source>
        <dbReference type="SAM" id="SignalP"/>
    </source>
</evidence>
<accession>A0A1L7XWC0</accession>
<dbReference type="Proteomes" id="UP000184330">
    <property type="component" value="Unassembled WGS sequence"/>
</dbReference>
<dbReference type="EMBL" id="FJOG01000068">
    <property type="protein sequence ID" value="CZR69265.1"/>
    <property type="molecule type" value="Genomic_DNA"/>
</dbReference>
<name>A0A1L7XWC0_9HELO</name>
<organism evidence="2 3">
    <name type="scientific">Phialocephala subalpina</name>
    <dbReference type="NCBI Taxonomy" id="576137"/>
    <lineage>
        <taxon>Eukaryota</taxon>
        <taxon>Fungi</taxon>
        <taxon>Dikarya</taxon>
        <taxon>Ascomycota</taxon>
        <taxon>Pezizomycotina</taxon>
        <taxon>Leotiomycetes</taxon>
        <taxon>Helotiales</taxon>
        <taxon>Mollisiaceae</taxon>
        <taxon>Phialocephala</taxon>
        <taxon>Phialocephala fortinii species complex</taxon>
    </lineage>
</organism>
<sequence length="292" mass="30931">MKFSQLAFLGVASFSLAQRPTNTTICDYYSSSILGANTAANQKLLTTLLINTVVLGNYTTPNTGISVHGFATPAIYNGTEVALLPYFTPAPPSANKGGDVGVGVAFLDDGGAVPLQHNMSSNGNTSSLQYNTVTHIYEYFGALLNCSLQGSPDFPSYQGRTSMYEVHKFMDLSSFAMDFFIKQCIDSALSLGFSPSDANDFYLTLQQFNSRCSPPATVLNIPSPGKETKELQSVCLAPDCKQDPKAECGLYAVAFEPANATLLALGNGTNGTETGGGNGTEVDNLVVKFVVS</sequence>
<dbReference type="STRING" id="576137.A0A1L7XWC0"/>
<evidence type="ECO:0000313" key="2">
    <source>
        <dbReference type="EMBL" id="CZR69265.1"/>
    </source>
</evidence>
<dbReference type="OrthoDB" id="2110578at2759"/>
<feature type="chain" id="PRO_5012114851" evidence="1">
    <location>
        <begin position="18"/>
        <end position="292"/>
    </location>
</feature>
<reference evidence="2 3" key="1">
    <citation type="submission" date="2016-03" db="EMBL/GenBank/DDBJ databases">
        <authorList>
            <person name="Ploux O."/>
        </authorList>
    </citation>
    <scope>NUCLEOTIDE SEQUENCE [LARGE SCALE GENOMIC DNA]</scope>
    <source>
        <strain evidence="2 3">UAMH 11012</strain>
    </source>
</reference>
<keyword evidence="3" id="KW-1185">Reference proteome</keyword>
<feature type="signal peptide" evidence="1">
    <location>
        <begin position="1"/>
        <end position="17"/>
    </location>
</feature>
<evidence type="ECO:0000313" key="3">
    <source>
        <dbReference type="Proteomes" id="UP000184330"/>
    </source>
</evidence>
<gene>
    <name evidence="2" type="ORF">PAC_19165</name>
</gene>